<accession>A0A6A5VJA8</accession>
<dbReference type="PANTHER" id="PTHR48094">
    <property type="entry name" value="PROTEIN/NUCLEIC ACID DEGLYCASE DJ-1-RELATED"/>
    <property type="match status" value="1"/>
</dbReference>
<dbReference type="InterPro" id="IPR002818">
    <property type="entry name" value="DJ-1/PfpI"/>
</dbReference>
<name>A0A6A5VJA8_9PLEO</name>
<evidence type="ECO:0000256" key="1">
    <source>
        <dbReference type="ARBA" id="ARBA00013134"/>
    </source>
</evidence>
<gene>
    <name evidence="4" type="ORF">BU23DRAFT_551202</name>
</gene>
<dbReference type="PANTHER" id="PTHR48094:SF22">
    <property type="entry name" value="DJ-1_PFPI DOMAIN-CONTAINING PROTEIN"/>
    <property type="match status" value="1"/>
</dbReference>
<proteinExistence type="predicted"/>
<dbReference type="InterPro" id="IPR029062">
    <property type="entry name" value="Class_I_gatase-like"/>
</dbReference>
<organism evidence="4 5">
    <name type="scientific">Bimuria novae-zelandiae CBS 107.79</name>
    <dbReference type="NCBI Taxonomy" id="1447943"/>
    <lineage>
        <taxon>Eukaryota</taxon>
        <taxon>Fungi</taxon>
        <taxon>Dikarya</taxon>
        <taxon>Ascomycota</taxon>
        <taxon>Pezizomycotina</taxon>
        <taxon>Dothideomycetes</taxon>
        <taxon>Pleosporomycetidae</taxon>
        <taxon>Pleosporales</taxon>
        <taxon>Massarineae</taxon>
        <taxon>Didymosphaeriaceae</taxon>
        <taxon>Bimuria</taxon>
    </lineage>
</organism>
<evidence type="ECO:0000313" key="5">
    <source>
        <dbReference type="Proteomes" id="UP000800036"/>
    </source>
</evidence>
<keyword evidence="5" id="KW-1185">Reference proteome</keyword>
<evidence type="ECO:0000256" key="2">
    <source>
        <dbReference type="ARBA" id="ARBA00048082"/>
    </source>
</evidence>
<dbReference type="GO" id="GO:0019243">
    <property type="term" value="P:methylglyoxal catabolic process to D-lactate via S-lactoyl-glutathione"/>
    <property type="evidence" value="ECO:0007669"/>
    <property type="project" value="TreeGrafter"/>
</dbReference>
<protein>
    <recommendedName>
        <fullName evidence="1">D-lactate dehydratase</fullName>
        <ecNumber evidence="1">4.2.1.130</ecNumber>
    </recommendedName>
</protein>
<sequence length="252" mass="27645">MAPNKKVLIIMSDASSFPLYNTGTDGKTVDQPSGYFLMELAKPLQGLLDAGYEVTFASPEGKEPTPDPLSVSLAAFAGNYFEKKRELELVEKMKKENGFSRPRKFSEITDDELKSFGGVFIPGGHAPLRDLGDNPELGRILSHFHQEKKPTAAICHGPWAFLSTKYVGDKEFAYKGYKLTSWSDAEEKFMETVVFRGEVDKVESTLRNEGAEMVEGISTSLGSITVDREVVSAANPMGADALGKKFIEMLSA</sequence>
<dbReference type="GO" id="GO:0005737">
    <property type="term" value="C:cytoplasm"/>
    <property type="evidence" value="ECO:0007669"/>
    <property type="project" value="TreeGrafter"/>
</dbReference>
<evidence type="ECO:0000313" key="4">
    <source>
        <dbReference type="EMBL" id="KAF1976730.1"/>
    </source>
</evidence>
<dbReference type="Gene3D" id="3.40.50.880">
    <property type="match status" value="1"/>
</dbReference>
<dbReference type="EMBL" id="ML976665">
    <property type="protein sequence ID" value="KAF1976730.1"/>
    <property type="molecule type" value="Genomic_DNA"/>
</dbReference>
<reference evidence="4" key="1">
    <citation type="journal article" date="2020" name="Stud. Mycol.">
        <title>101 Dothideomycetes genomes: a test case for predicting lifestyles and emergence of pathogens.</title>
        <authorList>
            <person name="Haridas S."/>
            <person name="Albert R."/>
            <person name="Binder M."/>
            <person name="Bloem J."/>
            <person name="Labutti K."/>
            <person name="Salamov A."/>
            <person name="Andreopoulos B."/>
            <person name="Baker S."/>
            <person name="Barry K."/>
            <person name="Bills G."/>
            <person name="Bluhm B."/>
            <person name="Cannon C."/>
            <person name="Castanera R."/>
            <person name="Culley D."/>
            <person name="Daum C."/>
            <person name="Ezra D."/>
            <person name="Gonzalez J."/>
            <person name="Henrissat B."/>
            <person name="Kuo A."/>
            <person name="Liang C."/>
            <person name="Lipzen A."/>
            <person name="Lutzoni F."/>
            <person name="Magnuson J."/>
            <person name="Mondo S."/>
            <person name="Nolan M."/>
            <person name="Ohm R."/>
            <person name="Pangilinan J."/>
            <person name="Park H.-J."/>
            <person name="Ramirez L."/>
            <person name="Alfaro M."/>
            <person name="Sun H."/>
            <person name="Tritt A."/>
            <person name="Yoshinaga Y."/>
            <person name="Zwiers L.-H."/>
            <person name="Turgeon B."/>
            <person name="Goodwin S."/>
            <person name="Spatafora J."/>
            <person name="Crous P."/>
            <person name="Grigoriev I."/>
        </authorList>
    </citation>
    <scope>NUCLEOTIDE SEQUENCE</scope>
    <source>
        <strain evidence="4">CBS 107.79</strain>
    </source>
</reference>
<dbReference type="CDD" id="cd03141">
    <property type="entry name" value="GATase1_Hsp31_like"/>
    <property type="match status" value="1"/>
</dbReference>
<comment type="catalytic activity">
    <reaction evidence="2">
        <text>methylglyoxal + H2O = (R)-lactate + H(+)</text>
        <dbReference type="Rhea" id="RHEA:27754"/>
        <dbReference type="ChEBI" id="CHEBI:15377"/>
        <dbReference type="ChEBI" id="CHEBI:15378"/>
        <dbReference type="ChEBI" id="CHEBI:16004"/>
        <dbReference type="ChEBI" id="CHEBI:17158"/>
        <dbReference type="EC" id="4.2.1.130"/>
    </reaction>
</comment>
<dbReference type="OrthoDB" id="543156at2759"/>
<dbReference type="EC" id="4.2.1.130" evidence="1"/>
<dbReference type="SUPFAM" id="SSF52317">
    <property type="entry name" value="Class I glutamine amidotransferase-like"/>
    <property type="match status" value="1"/>
</dbReference>
<dbReference type="AlphaFoldDB" id="A0A6A5VJA8"/>
<dbReference type="Pfam" id="PF01965">
    <property type="entry name" value="DJ-1_PfpI"/>
    <property type="match status" value="1"/>
</dbReference>
<dbReference type="Proteomes" id="UP000800036">
    <property type="component" value="Unassembled WGS sequence"/>
</dbReference>
<feature type="domain" description="DJ-1/PfpI" evidence="3">
    <location>
        <begin position="38"/>
        <end position="248"/>
    </location>
</feature>
<dbReference type="GO" id="GO:0019172">
    <property type="term" value="F:glyoxalase III activity"/>
    <property type="evidence" value="ECO:0007669"/>
    <property type="project" value="UniProtKB-EC"/>
</dbReference>
<evidence type="ECO:0000259" key="3">
    <source>
        <dbReference type="Pfam" id="PF01965"/>
    </source>
</evidence>
<dbReference type="InterPro" id="IPR050325">
    <property type="entry name" value="Prot/Nucl_acid_deglycase"/>
</dbReference>